<dbReference type="GO" id="GO:0020037">
    <property type="term" value="F:heme binding"/>
    <property type="evidence" value="ECO:0007669"/>
    <property type="project" value="InterPro"/>
</dbReference>
<dbReference type="InterPro" id="IPR036396">
    <property type="entry name" value="Cyt_P450_sf"/>
</dbReference>
<protein>
    <submittedName>
        <fullName evidence="5">Cytochrome P450</fullName>
    </submittedName>
</protein>
<evidence type="ECO:0000313" key="6">
    <source>
        <dbReference type="Proteomes" id="UP000002499"/>
    </source>
</evidence>
<evidence type="ECO:0000313" key="5">
    <source>
        <dbReference type="EMBL" id="EFY86253.1"/>
    </source>
</evidence>
<dbReference type="PANTHER" id="PTHR24305:SF166">
    <property type="entry name" value="CYTOCHROME P450 12A4, MITOCHONDRIAL-RELATED"/>
    <property type="match status" value="1"/>
</dbReference>
<evidence type="ECO:0000256" key="3">
    <source>
        <dbReference type="ARBA" id="ARBA00022723"/>
    </source>
</evidence>
<evidence type="ECO:0000256" key="4">
    <source>
        <dbReference type="ARBA" id="ARBA00023004"/>
    </source>
</evidence>
<name>E9ECV9_METAQ</name>
<evidence type="ECO:0000256" key="2">
    <source>
        <dbReference type="ARBA" id="ARBA00022617"/>
    </source>
</evidence>
<dbReference type="Proteomes" id="UP000002499">
    <property type="component" value="Unassembled WGS sequence"/>
</dbReference>
<reference evidence="5 6" key="1">
    <citation type="journal article" date="2011" name="PLoS Genet.">
        <title>Genome sequencing and comparative transcriptomics of the model entomopathogenic fungi Metarhizium anisopliae and M. acridum.</title>
        <authorList>
            <person name="Gao Q."/>
            <person name="Jin K."/>
            <person name="Ying S.H."/>
            <person name="Zhang Y."/>
            <person name="Xiao G."/>
            <person name="Shang Y."/>
            <person name="Duan Z."/>
            <person name="Hu X."/>
            <person name="Xie X.Q."/>
            <person name="Zhou G."/>
            <person name="Peng G."/>
            <person name="Luo Z."/>
            <person name="Huang W."/>
            <person name="Wang B."/>
            <person name="Fang W."/>
            <person name="Wang S."/>
            <person name="Zhong Y."/>
            <person name="Ma L.J."/>
            <person name="St Leger R.J."/>
            <person name="Zhao G.P."/>
            <person name="Pei Y."/>
            <person name="Feng M.G."/>
            <person name="Xia Y."/>
            <person name="Wang C."/>
        </authorList>
    </citation>
    <scope>NUCLEOTIDE SEQUENCE [LARGE SCALE GENOMIC DNA]</scope>
    <source>
        <strain evidence="5 6">CQMa 102</strain>
    </source>
</reference>
<evidence type="ECO:0000256" key="1">
    <source>
        <dbReference type="ARBA" id="ARBA00010617"/>
    </source>
</evidence>
<keyword evidence="3" id="KW-0479">Metal-binding</keyword>
<dbReference type="InterPro" id="IPR050121">
    <property type="entry name" value="Cytochrome_P450_monoxygenase"/>
</dbReference>
<dbReference type="InParanoid" id="E9ECV9"/>
<comment type="similarity">
    <text evidence="1">Belongs to the cytochrome P450 family.</text>
</comment>
<dbReference type="AlphaFoldDB" id="E9ECV9"/>
<gene>
    <name evidence="5" type="ORF">MAC_07707</name>
</gene>
<sequence>MFWRHDLVLGRGSTVKLLGHSACPGSSPCLDSSSFRAFFSAARLRGAAANPDPSRERLGGRFEKPFSSRHEFVCHLRRQWDAHDSSDGLNLHRGNGQPALKHIKMREQAAAENQGRVPQIFSQSLSDEWRHYVGYKIPHELPTFPEKASKRALDAVVEEARRPTPFTIVREAAQDLDILGYRITKGARLIMLSAGPGIVLPTIPVDDEKRSPTKAARRWGVWDESRDLRLFEPERWLAAREDGSYTFDATPGPQLGFGMGTRQCWGRRLGQLAVRTVIALVVWEFEMLEIRAELGGYEGVDGVTREPVKSFVRLRKITPYNV</sequence>
<dbReference type="HOGENOM" id="CLU_863515_0_0_1"/>
<dbReference type="eggNOG" id="KOG0157">
    <property type="taxonomic scope" value="Eukaryota"/>
</dbReference>
<dbReference type="OrthoDB" id="1470350at2759"/>
<dbReference type="GO" id="GO:0016705">
    <property type="term" value="F:oxidoreductase activity, acting on paired donors, with incorporation or reduction of molecular oxygen"/>
    <property type="evidence" value="ECO:0007669"/>
    <property type="project" value="InterPro"/>
</dbReference>
<proteinExistence type="inferred from homology"/>
<dbReference type="Gene3D" id="1.10.630.10">
    <property type="entry name" value="Cytochrome P450"/>
    <property type="match status" value="1"/>
</dbReference>
<dbReference type="EMBL" id="GL698552">
    <property type="protein sequence ID" value="EFY86253.1"/>
    <property type="molecule type" value="Genomic_DNA"/>
</dbReference>
<organism evidence="6">
    <name type="scientific">Metarhizium acridum (strain CQMa 102)</name>
    <dbReference type="NCBI Taxonomy" id="655827"/>
    <lineage>
        <taxon>Eukaryota</taxon>
        <taxon>Fungi</taxon>
        <taxon>Dikarya</taxon>
        <taxon>Ascomycota</taxon>
        <taxon>Pezizomycotina</taxon>
        <taxon>Sordariomycetes</taxon>
        <taxon>Hypocreomycetidae</taxon>
        <taxon>Hypocreales</taxon>
        <taxon>Clavicipitaceae</taxon>
        <taxon>Metarhizium</taxon>
    </lineage>
</organism>
<dbReference type="PANTHER" id="PTHR24305">
    <property type="entry name" value="CYTOCHROME P450"/>
    <property type="match status" value="1"/>
</dbReference>
<keyword evidence="4" id="KW-0408">Iron</keyword>
<accession>E9ECV9</accession>
<dbReference type="SUPFAM" id="SSF48264">
    <property type="entry name" value="Cytochrome P450"/>
    <property type="match status" value="1"/>
</dbReference>
<dbReference type="GO" id="GO:0005506">
    <property type="term" value="F:iron ion binding"/>
    <property type="evidence" value="ECO:0007669"/>
    <property type="project" value="InterPro"/>
</dbReference>
<keyword evidence="2" id="KW-0349">Heme</keyword>
<keyword evidence="6" id="KW-1185">Reference proteome</keyword>
<dbReference type="GO" id="GO:0004497">
    <property type="term" value="F:monooxygenase activity"/>
    <property type="evidence" value="ECO:0007669"/>
    <property type="project" value="InterPro"/>
</dbReference>
<dbReference type="InterPro" id="IPR001128">
    <property type="entry name" value="Cyt_P450"/>
</dbReference>
<dbReference type="Pfam" id="PF00067">
    <property type="entry name" value="p450"/>
    <property type="match status" value="1"/>
</dbReference>